<evidence type="ECO:0000313" key="1">
    <source>
        <dbReference type="EMBL" id="OTG35911.1"/>
    </source>
</evidence>
<sequence>MAVTSRNEDPIRVQAIFRLSLFTLNGAPGQPDKYSLVQRKHCSITISNCRFNGCLILTSFVGGKHLQLLESSTQFLRDFRNYFLAKRKSPYQYIQPLKQLVLPILLLMYS</sequence>
<organism evidence="1 2">
    <name type="scientific">Helianthus annuus</name>
    <name type="common">Common sunflower</name>
    <dbReference type="NCBI Taxonomy" id="4232"/>
    <lineage>
        <taxon>Eukaryota</taxon>
        <taxon>Viridiplantae</taxon>
        <taxon>Streptophyta</taxon>
        <taxon>Embryophyta</taxon>
        <taxon>Tracheophyta</taxon>
        <taxon>Spermatophyta</taxon>
        <taxon>Magnoliopsida</taxon>
        <taxon>eudicotyledons</taxon>
        <taxon>Gunneridae</taxon>
        <taxon>Pentapetalae</taxon>
        <taxon>asterids</taxon>
        <taxon>campanulids</taxon>
        <taxon>Asterales</taxon>
        <taxon>Asteraceae</taxon>
        <taxon>Asteroideae</taxon>
        <taxon>Heliantheae alliance</taxon>
        <taxon>Heliantheae</taxon>
        <taxon>Helianthus</taxon>
    </lineage>
</organism>
<dbReference type="InParanoid" id="A0A251VMI5"/>
<name>A0A251VMI5_HELAN</name>
<keyword evidence="2" id="KW-1185">Reference proteome</keyword>
<reference evidence="2" key="1">
    <citation type="journal article" date="2017" name="Nature">
        <title>The sunflower genome provides insights into oil metabolism, flowering and Asterid evolution.</title>
        <authorList>
            <person name="Badouin H."/>
            <person name="Gouzy J."/>
            <person name="Grassa C.J."/>
            <person name="Murat F."/>
            <person name="Staton S.E."/>
            <person name="Cottret L."/>
            <person name="Lelandais-Briere C."/>
            <person name="Owens G.L."/>
            <person name="Carrere S."/>
            <person name="Mayjonade B."/>
            <person name="Legrand L."/>
            <person name="Gill N."/>
            <person name="Kane N.C."/>
            <person name="Bowers J.E."/>
            <person name="Hubner S."/>
            <person name="Bellec A."/>
            <person name="Berard A."/>
            <person name="Berges H."/>
            <person name="Blanchet N."/>
            <person name="Boniface M.C."/>
            <person name="Brunel D."/>
            <person name="Catrice O."/>
            <person name="Chaidir N."/>
            <person name="Claudel C."/>
            <person name="Donnadieu C."/>
            <person name="Faraut T."/>
            <person name="Fievet G."/>
            <person name="Helmstetter N."/>
            <person name="King M."/>
            <person name="Knapp S.J."/>
            <person name="Lai Z."/>
            <person name="Le Paslier M.C."/>
            <person name="Lippi Y."/>
            <person name="Lorenzon L."/>
            <person name="Mandel J.R."/>
            <person name="Marage G."/>
            <person name="Marchand G."/>
            <person name="Marquand E."/>
            <person name="Bret-Mestries E."/>
            <person name="Morien E."/>
            <person name="Nambeesan S."/>
            <person name="Nguyen T."/>
            <person name="Pegot-Espagnet P."/>
            <person name="Pouilly N."/>
            <person name="Raftis F."/>
            <person name="Sallet E."/>
            <person name="Schiex T."/>
            <person name="Thomas J."/>
            <person name="Vandecasteele C."/>
            <person name="Vares D."/>
            <person name="Vear F."/>
            <person name="Vautrin S."/>
            <person name="Crespi M."/>
            <person name="Mangin B."/>
            <person name="Burke J.M."/>
            <person name="Salse J."/>
            <person name="Munos S."/>
            <person name="Vincourt P."/>
            <person name="Rieseberg L.H."/>
            <person name="Langlade N.B."/>
        </authorList>
    </citation>
    <scope>NUCLEOTIDE SEQUENCE [LARGE SCALE GENOMIC DNA]</scope>
    <source>
        <strain evidence="2">cv. SF193</strain>
    </source>
</reference>
<accession>A0A251VMI5</accession>
<dbReference type="EMBL" id="CM007890">
    <property type="protein sequence ID" value="OTG35911.1"/>
    <property type="molecule type" value="Genomic_DNA"/>
</dbReference>
<dbReference type="Proteomes" id="UP000215914">
    <property type="component" value="Chromosome 1"/>
</dbReference>
<proteinExistence type="predicted"/>
<protein>
    <submittedName>
        <fullName evidence="1">Uncharacterized protein</fullName>
    </submittedName>
</protein>
<gene>
    <name evidence="1" type="ORF">HannXRQ_Chr01g0001861</name>
</gene>
<dbReference type="AlphaFoldDB" id="A0A251VMI5"/>
<evidence type="ECO:0000313" key="2">
    <source>
        <dbReference type="Proteomes" id="UP000215914"/>
    </source>
</evidence>